<protein>
    <recommendedName>
        <fullName evidence="4">DUF4175 domain-containing protein</fullName>
    </recommendedName>
</protein>
<dbReference type="Proteomes" id="UP000242418">
    <property type="component" value="Unassembled WGS sequence"/>
</dbReference>
<comment type="caution">
    <text evidence="2">The sequence shown here is derived from an EMBL/GenBank/DDBJ whole genome shotgun (WGS) entry which is preliminary data.</text>
</comment>
<accession>A0AB37ZAW6</accession>
<organism evidence="2 3">
    <name type="scientific">Pseudomonas peli</name>
    <dbReference type="NCBI Taxonomy" id="592361"/>
    <lineage>
        <taxon>Bacteria</taxon>
        <taxon>Pseudomonadati</taxon>
        <taxon>Pseudomonadota</taxon>
        <taxon>Gammaproteobacteria</taxon>
        <taxon>Pseudomonadales</taxon>
        <taxon>Pseudomonadaceae</taxon>
        <taxon>Pseudomonas</taxon>
    </lineage>
</organism>
<gene>
    <name evidence="2" type="ORF">SAMN05216370_3591</name>
</gene>
<feature type="transmembrane region" description="Helical" evidence="1">
    <location>
        <begin position="7"/>
        <end position="28"/>
    </location>
</feature>
<evidence type="ECO:0000313" key="3">
    <source>
        <dbReference type="Proteomes" id="UP000242418"/>
    </source>
</evidence>
<keyword evidence="3" id="KW-1185">Reference proteome</keyword>
<name>A0AB37ZAW6_9PSED</name>
<dbReference type="AlphaFoldDB" id="A0AB37ZAW6"/>
<keyword evidence="1" id="KW-0812">Transmembrane</keyword>
<evidence type="ECO:0000313" key="2">
    <source>
        <dbReference type="EMBL" id="SCW79156.1"/>
    </source>
</evidence>
<feature type="transmembrane region" description="Helical" evidence="1">
    <location>
        <begin position="34"/>
        <end position="52"/>
    </location>
</feature>
<reference evidence="2 3" key="1">
    <citation type="submission" date="2016-10" db="EMBL/GenBank/DDBJ databases">
        <authorList>
            <person name="Varghese N."/>
            <person name="Submissions S."/>
        </authorList>
    </citation>
    <scope>NUCLEOTIDE SEQUENCE [LARGE SCALE GENOMIC DNA]</scope>
    <source>
        <strain evidence="2 3">DSM 17833</strain>
    </source>
</reference>
<proteinExistence type="predicted"/>
<sequence>MNWRQSTFTLPLLIGLLSAIGLISALLGDGGWDAVAWLGLGLPAVLGCWPLLQRSEIRRP</sequence>
<evidence type="ECO:0008006" key="4">
    <source>
        <dbReference type="Google" id="ProtNLM"/>
    </source>
</evidence>
<keyword evidence="1" id="KW-1133">Transmembrane helix</keyword>
<keyword evidence="1" id="KW-0472">Membrane</keyword>
<dbReference type="RefSeq" id="WP_090255027.1">
    <property type="nucleotide sequence ID" value="NZ_FMTL01000003.1"/>
</dbReference>
<dbReference type="EMBL" id="FMTL01000003">
    <property type="protein sequence ID" value="SCW79156.1"/>
    <property type="molecule type" value="Genomic_DNA"/>
</dbReference>
<evidence type="ECO:0000256" key="1">
    <source>
        <dbReference type="SAM" id="Phobius"/>
    </source>
</evidence>